<reference evidence="6 7" key="1">
    <citation type="submission" date="2018-06" db="EMBL/GenBank/DDBJ databases">
        <authorList>
            <consortium name="Pathogen Informatics"/>
            <person name="Doyle S."/>
        </authorList>
    </citation>
    <scope>NUCLEOTIDE SEQUENCE [LARGE SCALE GENOMIC DNA]</scope>
    <source>
        <strain evidence="6 7">NCTC11190</strain>
    </source>
</reference>
<dbReference type="OrthoDB" id="1072158at2"/>
<evidence type="ECO:0000313" key="6">
    <source>
        <dbReference type="EMBL" id="SUE34092.1"/>
    </source>
</evidence>
<evidence type="ECO:0000256" key="4">
    <source>
        <dbReference type="ARBA" id="ARBA00023136"/>
    </source>
</evidence>
<evidence type="ECO:0000256" key="2">
    <source>
        <dbReference type="ARBA" id="ARBA00022692"/>
    </source>
</evidence>
<dbReference type="GO" id="GO:0012505">
    <property type="term" value="C:endomembrane system"/>
    <property type="evidence" value="ECO:0007669"/>
    <property type="project" value="UniProtKB-SubCell"/>
</dbReference>
<comment type="subcellular location">
    <subcellularLocation>
        <location evidence="1">Endomembrane system</location>
        <topology evidence="1">Multi-pass membrane protein</topology>
    </subcellularLocation>
</comment>
<sequence>MKTTSRSAHGCLSTTVKRRLEQTAARTIYGLLLFYYVLSSSDTPWNDKLRIYGAVGYIFLPYDLIPESIHIIGCTDDFAAIFIGCKAIRANITAAVASRARKYLRKRFGVQIQKTGKTAAPKTVTENTGTDLT</sequence>
<keyword evidence="2" id="KW-0812">Transmembrane</keyword>
<accession>A0A379MTY3</accession>
<dbReference type="Proteomes" id="UP000255233">
    <property type="component" value="Unassembled WGS sequence"/>
</dbReference>
<evidence type="ECO:0000256" key="1">
    <source>
        <dbReference type="ARBA" id="ARBA00004127"/>
    </source>
</evidence>
<dbReference type="EMBL" id="UGVL01000001">
    <property type="protein sequence ID" value="SUE34092.1"/>
    <property type="molecule type" value="Genomic_DNA"/>
</dbReference>
<dbReference type="InterPro" id="IPR010652">
    <property type="entry name" value="DUF1232"/>
</dbReference>
<dbReference type="AlphaFoldDB" id="A0A379MTY3"/>
<evidence type="ECO:0000256" key="3">
    <source>
        <dbReference type="ARBA" id="ARBA00022989"/>
    </source>
</evidence>
<name>A0A379MTY3_9BACT</name>
<organism evidence="6 7">
    <name type="scientific">Rikenella microfusus</name>
    <dbReference type="NCBI Taxonomy" id="28139"/>
    <lineage>
        <taxon>Bacteria</taxon>
        <taxon>Pseudomonadati</taxon>
        <taxon>Bacteroidota</taxon>
        <taxon>Bacteroidia</taxon>
        <taxon>Bacteroidales</taxon>
        <taxon>Rikenellaceae</taxon>
        <taxon>Rikenella</taxon>
    </lineage>
</organism>
<dbReference type="RefSeq" id="WP_084135301.1">
    <property type="nucleotide sequence ID" value="NZ_UGVL01000001.1"/>
</dbReference>
<keyword evidence="3" id="KW-1133">Transmembrane helix</keyword>
<evidence type="ECO:0000259" key="5">
    <source>
        <dbReference type="Pfam" id="PF06803"/>
    </source>
</evidence>
<protein>
    <submittedName>
        <fullName evidence="6">Uncharacterized conserved protein</fullName>
    </submittedName>
</protein>
<dbReference type="Pfam" id="PF06803">
    <property type="entry name" value="DUF1232"/>
    <property type="match status" value="1"/>
</dbReference>
<proteinExistence type="predicted"/>
<keyword evidence="4" id="KW-0472">Membrane</keyword>
<keyword evidence="7" id="KW-1185">Reference proteome</keyword>
<feature type="domain" description="DUF1232" evidence="5">
    <location>
        <begin position="48"/>
        <end position="82"/>
    </location>
</feature>
<gene>
    <name evidence="6" type="ORF">NCTC11190_01309</name>
</gene>
<evidence type="ECO:0000313" key="7">
    <source>
        <dbReference type="Proteomes" id="UP000255233"/>
    </source>
</evidence>